<dbReference type="InterPro" id="IPR011006">
    <property type="entry name" value="CheY-like_superfamily"/>
</dbReference>
<evidence type="ECO:0000313" key="1">
    <source>
        <dbReference type="EMBL" id="QFT24970.1"/>
    </source>
</evidence>
<protein>
    <recommendedName>
        <fullName evidence="3">Response regulatory domain-containing protein</fullName>
    </recommendedName>
</protein>
<proteinExistence type="predicted"/>
<dbReference type="OrthoDB" id="7284229at2"/>
<dbReference type="AlphaFoldDB" id="A0A5P9CFD8"/>
<dbReference type="KEGG" id="vaq:FIV01_00670"/>
<reference evidence="1 2" key="1">
    <citation type="submission" date="2019-10" db="EMBL/GenBank/DDBJ databases">
        <title>Complete genome sequence of Vibrio sp. strain THAF100, isolated from non-filtered water from the water column of tank 6 of a marine aquarium containing stony-coral fragments. Water maintained at 26 degree C.</title>
        <authorList>
            <person name="Ruckert C."/>
            <person name="Franco A."/>
            <person name="Kalinowski J."/>
            <person name="Glaeser S."/>
        </authorList>
    </citation>
    <scope>NUCLEOTIDE SEQUENCE [LARGE SCALE GENOMIC DNA]</scope>
    <source>
        <strain evidence="1 2">THAF100</strain>
    </source>
</reference>
<dbReference type="Gene3D" id="3.40.50.2300">
    <property type="match status" value="1"/>
</dbReference>
<gene>
    <name evidence="1" type="ORF">FIV01_00670</name>
</gene>
<dbReference type="Proteomes" id="UP000326936">
    <property type="component" value="Chromosome"/>
</dbReference>
<evidence type="ECO:0000313" key="2">
    <source>
        <dbReference type="Proteomes" id="UP000326936"/>
    </source>
</evidence>
<organism evidence="1 2">
    <name type="scientific">Vibrio aquimaris</name>
    <dbReference type="NCBI Taxonomy" id="2587862"/>
    <lineage>
        <taxon>Bacteria</taxon>
        <taxon>Pseudomonadati</taxon>
        <taxon>Pseudomonadota</taxon>
        <taxon>Gammaproteobacteria</taxon>
        <taxon>Vibrionales</taxon>
        <taxon>Vibrionaceae</taxon>
        <taxon>Vibrio</taxon>
    </lineage>
</organism>
<name>A0A5P9CFD8_9VIBR</name>
<dbReference type="RefSeq" id="WP_152429292.1">
    <property type="nucleotide sequence ID" value="NZ_CBCSDK010000006.1"/>
</dbReference>
<evidence type="ECO:0008006" key="3">
    <source>
        <dbReference type="Google" id="ProtNLM"/>
    </source>
</evidence>
<accession>A0A5P9CFD8</accession>
<dbReference type="SUPFAM" id="SSF52172">
    <property type="entry name" value="CheY-like"/>
    <property type="match status" value="1"/>
</dbReference>
<dbReference type="EMBL" id="CP045350">
    <property type="protein sequence ID" value="QFT24970.1"/>
    <property type="molecule type" value="Genomic_DNA"/>
</dbReference>
<sequence length="296" mass="33890">MKLTYDILWFEDQFDVIAPSVSRLEGFIRDQGLIPVFEKRSGITEEEIYTLADKLEKNNPYDLVIFDFDMGDGSLDGIEIAKILRTNIYTDMVFYSGKKPDEINELVYKNGIQGVYIAHKLNLIDDVEPLIQDQIKKISSLNGARGLLMSESSQIDIDLRSKIIGVIHALENDDLSKIDKEIRNRLTNKIQDRGDKIKGLDIDKIISNTMIMDNDTLRKTCKDIFSSSTLFNEGGKYQVTQQERNFLAHNPHEVLENGDILVKGITKEKSYNHGEFSRVRKELIELKSLLNEIDAR</sequence>
<keyword evidence="2" id="KW-1185">Reference proteome</keyword>